<reference evidence="1 2" key="1">
    <citation type="submission" date="2020-02" db="EMBL/GenBank/DDBJ databases">
        <authorList>
            <person name="Dziuba M."/>
            <person name="Kuznetsov B."/>
            <person name="Mardanov A."/>
            <person name="Ravin N."/>
            <person name="Grouzdev D."/>
        </authorList>
    </citation>
    <scope>NUCLEOTIDE SEQUENCE [LARGE SCALE GENOMIC DNA]</scope>
    <source>
        <strain evidence="1 2">SpK</strain>
    </source>
</reference>
<name>A0A7C9UZ38_9PROT</name>
<comment type="caution">
    <text evidence="1">The sequence shown here is derived from an EMBL/GenBank/DDBJ whole genome shotgun (WGS) entry which is preliminary data.</text>
</comment>
<evidence type="ECO:0000313" key="2">
    <source>
        <dbReference type="Proteomes" id="UP000480684"/>
    </source>
</evidence>
<protein>
    <submittedName>
        <fullName evidence="1">Uncharacterized protein</fullName>
    </submittedName>
</protein>
<keyword evidence="2" id="KW-1185">Reference proteome</keyword>
<dbReference type="RefSeq" id="WP_163677427.1">
    <property type="nucleotide sequence ID" value="NZ_JAAIYP010000034.1"/>
</dbReference>
<evidence type="ECO:0000313" key="1">
    <source>
        <dbReference type="EMBL" id="NFV80034.1"/>
    </source>
</evidence>
<gene>
    <name evidence="1" type="ORF">G4223_07920</name>
</gene>
<organism evidence="1 2">
    <name type="scientific">Magnetospirillum aberrantis SpK</name>
    <dbReference type="NCBI Taxonomy" id="908842"/>
    <lineage>
        <taxon>Bacteria</taxon>
        <taxon>Pseudomonadati</taxon>
        <taxon>Pseudomonadota</taxon>
        <taxon>Alphaproteobacteria</taxon>
        <taxon>Rhodospirillales</taxon>
        <taxon>Rhodospirillaceae</taxon>
        <taxon>Magnetospirillum</taxon>
    </lineage>
</organism>
<dbReference type="AlphaFoldDB" id="A0A7C9UZ38"/>
<dbReference type="Proteomes" id="UP000480684">
    <property type="component" value="Unassembled WGS sequence"/>
</dbReference>
<accession>A0A7C9UZ38</accession>
<dbReference type="EMBL" id="JAAIYP010000034">
    <property type="protein sequence ID" value="NFV80034.1"/>
    <property type="molecule type" value="Genomic_DNA"/>
</dbReference>
<proteinExistence type="predicted"/>
<sequence length="70" mass="7663">MSLHPRQFWQVAFDAAKASGKCDFDAARMADKALTEAADWEVVKLTAPLPIPVRRTCRRASVGPDCYPGA</sequence>